<feature type="domain" description="PH" evidence="2">
    <location>
        <begin position="1"/>
        <end position="70"/>
    </location>
</feature>
<dbReference type="Proteomes" id="UP001438707">
    <property type="component" value="Unassembled WGS sequence"/>
</dbReference>
<sequence length="331" mass="36518">MPRGFQPRPGIALVENRHMELSWAKSPYLKRERWSGCIFSIQVGSRTHVLAAPSAKEAKVWVDALTAAWAKCVQHPHRLLVAAPGEDTILGLAGGVLPHDSFLTEYAPNLQQDLHSGAPGRLASLQPETRQGGRACPVGPTRETAVYMIKTITGSCEAASTDARVYVELFGERCPRSSGQQRLCDHKPGLFAAGCTNTFEVRCADVGELEKVVVFHDNSGARPRWFLEALHHHDGMHDAAAQQLALMVQDSESCEAVHSNEQALAAKAWALKAQESSGDSRRSTRIAAVRRDPPHPVHLAQHLRPEDDLREQHGKADIMQRYFDDGYRADY</sequence>
<dbReference type="EMBL" id="JALJOS010000001">
    <property type="protein sequence ID" value="KAK9844399.1"/>
    <property type="molecule type" value="Genomic_DNA"/>
</dbReference>
<dbReference type="PROSITE" id="PS50095">
    <property type="entry name" value="PLAT"/>
    <property type="match status" value="1"/>
</dbReference>
<dbReference type="SUPFAM" id="SSF50729">
    <property type="entry name" value="PH domain-like"/>
    <property type="match status" value="1"/>
</dbReference>
<organism evidence="4 5">
    <name type="scientific">Apatococcus lobatus</name>
    <dbReference type="NCBI Taxonomy" id="904363"/>
    <lineage>
        <taxon>Eukaryota</taxon>
        <taxon>Viridiplantae</taxon>
        <taxon>Chlorophyta</taxon>
        <taxon>core chlorophytes</taxon>
        <taxon>Trebouxiophyceae</taxon>
        <taxon>Chlorellales</taxon>
        <taxon>Chlorellaceae</taxon>
        <taxon>Apatococcus</taxon>
    </lineage>
</organism>
<dbReference type="InterPro" id="IPR001849">
    <property type="entry name" value="PH_domain"/>
</dbReference>
<comment type="caution">
    <text evidence="4">The sequence shown here is derived from an EMBL/GenBank/DDBJ whole genome shotgun (WGS) entry which is preliminary data.</text>
</comment>
<comment type="caution">
    <text evidence="1">Lacks conserved residue(s) required for the propagation of feature annotation.</text>
</comment>
<evidence type="ECO:0000313" key="5">
    <source>
        <dbReference type="Proteomes" id="UP001438707"/>
    </source>
</evidence>
<evidence type="ECO:0000259" key="2">
    <source>
        <dbReference type="PROSITE" id="PS50003"/>
    </source>
</evidence>
<dbReference type="PANTHER" id="PTHR45901">
    <property type="entry name" value="PROTEIN CBG12474"/>
    <property type="match status" value="1"/>
</dbReference>
<evidence type="ECO:0008006" key="6">
    <source>
        <dbReference type="Google" id="ProtNLM"/>
    </source>
</evidence>
<dbReference type="InterPro" id="IPR036392">
    <property type="entry name" value="PLAT/LH2_dom_sf"/>
</dbReference>
<dbReference type="PANTHER" id="PTHR45901:SF3">
    <property type="entry name" value="LIPOXYGENASE HOMOLOGY DOMAIN-CONTAINING PROTEIN 1"/>
    <property type="match status" value="1"/>
</dbReference>
<dbReference type="AlphaFoldDB" id="A0AAW1SEU1"/>
<dbReference type="InterPro" id="IPR052970">
    <property type="entry name" value="Inner_ear_hair_cell_LOXHD"/>
</dbReference>
<accession>A0AAW1SEU1</accession>
<keyword evidence="5" id="KW-1185">Reference proteome</keyword>
<evidence type="ECO:0000259" key="3">
    <source>
        <dbReference type="PROSITE" id="PS50095"/>
    </source>
</evidence>
<evidence type="ECO:0000256" key="1">
    <source>
        <dbReference type="PROSITE-ProRule" id="PRU00152"/>
    </source>
</evidence>
<protein>
    <recommendedName>
        <fullName evidence="6">PH domain-containing protein</fullName>
    </recommendedName>
</protein>
<dbReference type="SUPFAM" id="SSF49723">
    <property type="entry name" value="Lipase/lipooxygenase domain (PLAT/LH2 domain)"/>
    <property type="match status" value="1"/>
</dbReference>
<dbReference type="PROSITE" id="PS50003">
    <property type="entry name" value="PH_DOMAIN"/>
    <property type="match status" value="1"/>
</dbReference>
<dbReference type="Pfam" id="PF01477">
    <property type="entry name" value="PLAT"/>
    <property type="match status" value="1"/>
</dbReference>
<name>A0AAW1SEU1_9CHLO</name>
<feature type="domain" description="PLAT" evidence="3">
    <location>
        <begin position="145"/>
        <end position="266"/>
    </location>
</feature>
<gene>
    <name evidence="4" type="ORF">WJX74_001995</name>
</gene>
<evidence type="ECO:0000313" key="4">
    <source>
        <dbReference type="EMBL" id="KAK9844399.1"/>
    </source>
</evidence>
<reference evidence="4 5" key="1">
    <citation type="journal article" date="2024" name="Nat. Commun.">
        <title>Phylogenomics reveals the evolutionary origins of lichenization in chlorophyte algae.</title>
        <authorList>
            <person name="Puginier C."/>
            <person name="Libourel C."/>
            <person name="Otte J."/>
            <person name="Skaloud P."/>
            <person name="Haon M."/>
            <person name="Grisel S."/>
            <person name="Petersen M."/>
            <person name="Berrin J.G."/>
            <person name="Delaux P.M."/>
            <person name="Dal Grande F."/>
            <person name="Keller J."/>
        </authorList>
    </citation>
    <scope>NUCLEOTIDE SEQUENCE [LARGE SCALE GENOMIC DNA]</scope>
    <source>
        <strain evidence="4 5">SAG 2145</strain>
    </source>
</reference>
<dbReference type="Gene3D" id="2.40.180.10">
    <property type="entry name" value="Catalase core domain"/>
    <property type="match status" value="1"/>
</dbReference>
<proteinExistence type="predicted"/>
<dbReference type="InterPro" id="IPR001024">
    <property type="entry name" value="PLAT/LH2_dom"/>
</dbReference>